<keyword evidence="1" id="KW-0732">Signal</keyword>
<dbReference type="InterPro" id="IPR001853">
    <property type="entry name" value="DSBA-like_thioredoxin_dom"/>
</dbReference>
<dbReference type="Proteomes" id="UP000006765">
    <property type="component" value="Unassembled WGS sequence"/>
</dbReference>
<proteinExistence type="predicted"/>
<dbReference type="RefSeq" id="WP_007426551.1">
    <property type="nucleotide sequence ID" value="NZ_AMGO01000021.1"/>
</dbReference>
<dbReference type="Pfam" id="PF01323">
    <property type="entry name" value="DSBA"/>
    <property type="match status" value="1"/>
</dbReference>
<dbReference type="eggNOG" id="COG1651">
    <property type="taxonomic scope" value="Bacteria"/>
</dbReference>
<reference evidence="6 7" key="1">
    <citation type="journal article" date="2012" name="J. Bacteriol.">
        <title>Draft Genome Sequence of Oceaniovalibus guishaninsula JLT2003T.</title>
        <authorList>
            <person name="Tang K."/>
            <person name="Liu K."/>
            <person name="Jiao N."/>
        </authorList>
    </citation>
    <scope>NUCLEOTIDE SEQUENCE [LARGE SCALE GENOMIC DNA]</scope>
    <source>
        <strain evidence="6 7">JLT2003</strain>
    </source>
</reference>
<dbReference type="PANTHER" id="PTHR13887">
    <property type="entry name" value="GLUTATHIONE S-TRANSFERASE KAPPA"/>
    <property type="match status" value="1"/>
</dbReference>
<accession>K2GPH4</accession>
<feature type="domain" description="DSBA-like thioredoxin" evidence="5">
    <location>
        <begin position="104"/>
        <end position="247"/>
    </location>
</feature>
<dbReference type="PANTHER" id="PTHR13887:SF14">
    <property type="entry name" value="DISULFIDE BOND FORMATION PROTEIN D"/>
    <property type="match status" value="1"/>
</dbReference>
<dbReference type="OrthoDB" id="9780147at2"/>
<dbReference type="SUPFAM" id="SSF52833">
    <property type="entry name" value="Thioredoxin-like"/>
    <property type="match status" value="1"/>
</dbReference>
<dbReference type="EMBL" id="AMGO01000021">
    <property type="protein sequence ID" value="EKE44561.1"/>
    <property type="molecule type" value="Genomic_DNA"/>
</dbReference>
<dbReference type="InterPro" id="IPR036249">
    <property type="entry name" value="Thioredoxin-like_sf"/>
</dbReference>
<gene>
    <name evidence="6" type="ORF">OCGS_1399</name>
</gene>
<evidence type="ECO:0000259" key="5">
    <source>
        <dbReference type="Pfam" id="PF01323"/>
    </source>
</evidence>
<dbReference type="Gene3D" id="3.40.30.10">
    <property type="entry name" value="Glutaredoxin"/>
    <property type="match status" value="1"/>
</dbReference>
<dbReference type="GO" id="GO:0016491">
    <property type="term" value="F:oxidoreductase activity"/>
    <property type="evidence" value="ECO:0007669"/>
    <property type="project" value="UniProtKB-KW"/>
</dbReference>
<comment type="caution">
    <text evidence="6">The sequence shown here is derived from an EMBL/GenBank/DDBJ whole genome shotgun (WGS) entry which is preliminary data.</text>
</comment>
<evidence type="ECO:0000256" key="2">
    <source>
        <dbReference type="ARBA" id="ARBA00023002"/>
    </source>
</evidence>
<name>K2GPH4_9RHOB</name>
<evidence type="ECO:0000313" key="7">
    <source>
        <dbReference type="Proteomes" id="UP000006765"/>
    </source>
</evidence>
<sequence length="261" mass="26994">MNGPRPWRHRAALAAAALAVAAWVAGAPYLARLDEPALVFRPLPGLEPFRELAVGGAISTGAGSPLLTGLPSDDPPQGSALMDEVRANPCRAFHGGYAGEAVPVAVFSDIRCPNCRIMDARLAEVAAANPAAIRIVRHELPVLGAGSVIAARALLAAESQGARQRLHDRLVRTPAVTDAAYVARVAEAIGLDAARLLKDMQSDAVTADLRRSRAIADLFGFSGTPAFAIGGTVLLGTAPISVLEALIAEERHGACSVRAPG</sequence>
<evidence type="ECO:0000256" key="4">
    <source>
        <dbReference type="ARBA" id="ARBA00023284"/>
    </source>
</evidence>
<evidence type="ECO:0000313" key="6">
    <source>
        <dbReference type="EMBL" id="EKE44561.1"/>
    </source>
</evidence>
<keyword evidence="3" id="KW-1015">Disulfide bond</keyword>
<evidence type="ECO:0000256" key="3">
    <source>
        <dbReference type="ARBA" id="ARBA00023157"/>
    </source>
</evidence>
<dbReference type="STRING" id="1231392.OCGS_1399"/>
<protein>
    <recommendedName>
        <fullName evidence="5">DSBA-like thioredoxin domain-containing protein</fullName>
    </recommendedName>
</protein>
<organism evidence="6 7">
    <name type="scientific">Oceaniovalibus guishaninsula JLT2003</name>
    <dbReference type="NCBI Taxonomy" id="1231392"/>
    <lineage>
        <taxon>Bacteria</taxon>
        <taxon>Pseudomonadati</taxon>
        <taxon>Pseudomonadota</taxon>
        <taxon>Alphaproteobacteria</taxon>
        <taxon>Rhodobacterales</taxon>
        <taxon>Roseobacteraceae</taxon>
        <taxon>Oceaniovalibus</taxon>
    </lineage>
</organism>
<keyword evidence="4" id="KW-0676">Redox-active center</keyword>
<evidence type="ECO:0000256" key="1">
    <source>
        <dbReference type="ARBA" id="ARBA00022729"/>
    </source>
</evidence>
<dbReference type="AlphaFoldDB" id="K2GPH4"/>
<keyword evidence="2" id="KW-0560">Oxidoreductase</keyword>
<keyword evidence="7" id="KW-1185">Reference proteome</keyword>